<evidence type="ECO:0000313" key="9">
    <source>
        <dbReference type="Proteomes" id="UP000530660"/>
    </source>
</evidence>
<organism evidence="8 9">
    <name type="scientific">Cyanidiococcus yangmingshanensis</name>
    <dbReference type="NCBI Taxonomy" id="2690220"/>
    <lineage>
        <taxon>Eukaryota</taxon>
        <taxon>Rhodophyta</taxon>
        <taxon>Bangiophyceae</taxon>
        <taxon>Cyanidiales</taxon>
        <taxon>Cyanidiaceae</taxon>
        <taxon>Cyanidiococcus</taxon>
    </lineage>
</organism>
<keyword evidence="9" id="KW-1185">Reference proteome</keyword>
<evidence type="ECO:0000256" key="3">
    <source>
        <dbReference type="ARBA" id="ARBA00015112"/>
    </source>
</evidence>
<evidence type="ECO:0000256" key="7">
    <source>
        <dbReference type="SAM" id="MobiDB-lite"/>
    </source>
</evidence>
<evidence type="ECO:0000256" key="4">
    <source>
        <dbReference type="ARBA" id="ARBA00020733"/>
    </source>
</evidence>
<dbReference type="GO" id="GO:0005737">
    <property type="term" value="C:cytoplasm"/>
    <property type="evidence" value="ECO:0007669"/>
    <property type="project" value="UniProtKB-SubCell"/>
</dbReference>
<dbReference type="InterPro" id="IPR025279">
    <property type="entry name" value="NST1"/>
</dbReference>
<feature type="region of interest" description="Disordered" evidence="7">
    <location>
        <begin position="697"/>
        <end position="716"/>
    </location>
</feature>
<feature type="compositionally biased region" description="Basic residues" evidence="7">
    <location>
        <begin position="701"/>
        <end position="714"/>
    </location>
</feature>
<comment type="subcellular location">
    <subcellularLocation>
        <location evidence="1">Cytoplasm</location>
    </subcellularLocation>
</comment>
<evidence type="ECO:0000256" key="5">
    <source>
        <dbReference type="ARBA" id="ARBA00022490"/>
    </source>
</evidence>
<dbReference type="Pfam" id="PF13945">
    <property type="entry name" value="NST1"/>
    <property type="match status" value="1"/>
</dbReference>
<gene>
    <name evidence="8" type="ORF">F1559_001805</name>
</gene>
<feature type="compositionally biased region" description="Basic and acidic residues" evidence="7">
    <location>
        <begin position="332"/>
        <end position="349"/>
    </location>
</feature>
<sequence>MSQFSTSQVARLAAASTSESVQLSTPALTRGIELMDGIEENPLDVYTAENNALGLRVGVVSQNFELLSKLRSRTLLTSDQEYMAESLQWFEKFRKLLSVGGYARLGPCAKTIVDARDIPLLAGGCIALCDVLLYRSSSCKAGQTSLAEALRSSELEEELQLLRRSSARCEVSHQLWDSFLEALQQRRLLPEAELHYLLRRIRIGQEIHQHDTHGNRDSVLGDMNSLGVVLDHHLHSLYRVRPQLFEEACSTDPIISTPKGAGKSSRVEISVVSAFDGGVDSSIETATERKQLTDWDCCLPRGESEGLSRDRVCGRVLTSVVAAGNGVDLGSDDGRSRFEKEREAERVERSPPSADSNGFHRFIASLDASTLARLCAIRKEDVVALARDLQPGDCFCSVCRRRRAFIWESLGNLFDLYYQILESDQRMTEKSTAEELTSKSNGCQVFDEAPLVPISGIDEEDEDIERPSVVNGEACLRQILEARSGALVLSIDRMNQQGMDLNTLVERLSESRWRLRYGTLGTGPSGAFENVVDRNAAGTEWQSGDIRLISKPDAGRVSGFNLEHDSMRQELNRLVLPFREDFVAYRGVWEEVLECYIYSRVLEFVMRMRREGKLDINGNVVCEADEYSRANLAQAEKRETTATNSASCIPGTEHIPGGRKLLEVYLARLLERRLVGAYREMKAFECQKALLEEEAAEGFRSHKQRKKSKKRCGKDRKVAAQPLYRLVRVPMGLSVERNRKSITPRRAKRMLMQQMA</sequence>
<evidence type="ECO:0000256" key="1">
    <source>
        <dbReference type="ARBA" id="ARBA00004496"/>
    </source>
</evidence>
<evidence type="ECO:0000256" key="2">
    <source>
        <dbReference type="ARBA" id="ARBA00007112"/>
    </source>
</evidence>
<keyword evidence="6" id="KW-0175">Coiled coil</keyword>
<reference evidence="8 9" key="1">
    <citation type="journal article" date="2020" name="J. Phycol.">
        <title>Comparative genome analysis reveals Cyanidiococcus gen. nov., a new extremophilic red algal genus sister to Cyanidioschyzon (Cyanidioschyzonaceae, Rhodophyta).</title>
        <authorList>
            <person name="Liu S.-L."/>
            <person name="Chiang Y.-R."/>
            <person name="Yoon H.S."/>
            <person name="Fu H.-Y."/>
        </authorList>
    </citation>
    <scope>NUCLEOTIDE SEQUENCE [LARGE SCALE GENOMIC DNA]</scope>
    <source>
        <strain evidence="8 9">THAL066</strain>
    </source>
</reference>
<evidence type="ECO:0000256" key="6">
    <source>
        <dbReference type="ARBA" id="ARBA00023054"/>
    </source>
</evidence>
<protein>
    <recommendedName>
        <fullName evidence="4">Stress response protein NST1</fullName>
    </recommendedName>
    <alternativeName>
        <fullName evidence="3">Stress response protein nst1</fullName>
    </alternativeName>
</protein>
<accession>A0A7J7IGD9</accession>
<proteinExistence type="inferred from homology"/>
<comment type="similarity">
    <text evidence="2">Belongs to the NST1 family.</text>
</comment>
<evidence type="ECO:0000313" key="8">
    <source>
        <dbReference type="EMBL" id="KAF6002172.1"/>
    </source>
</evidence>
<keyword evidence="5" id="KW-0963">Cytoplasm</keyword>
<comment type="caution">
    <text evidence="8">The sequence shown here is derived from an EMBL/GenBank/DDBJ whole genome shotgun (WGS) entry which is preliminary data.</text>
</comment>
<dbReference type="EMBL" id="VWRR01000011">
    <property type="protein sequence ID" value="KAF6002172.1"/>
    <property type="molecule type" value="Genomic_DNA"/>
</dbReference>
<dbReference type="OrthoDB" id="21629at2759"/>
<name>A0A7J7IGD9_9RHOD</name>
<feature type="region of interest" description="Disordered" evidence="7">
    <location>
        <begin position="332"/>
        <end position="354"/>
    </location>
</feature>
<dbReference type="AlphaFoldDB" id="A0A7J7IGD9"/>
<dbReference type="Proteomes" id="UP000530660">
    <property type="component" value="Unassembled WGS sequence"/>
</dbReference>